<organism evidence="2 3">
    <name type="scientific">Filifactor villosus</name>
    <dbReference type="NCBI Taxonomy" id="29374"/>
    <lineage>
        <taxon>Bacteria</taxon>
        <taxon>Bacillati</taxon>
        <taxon>Bacillota</taxon>
        <taxon>Clostridia</taxon>
        <taxon>Peptostreptococcales</taxon>
        <taxon>Filifactoraceae</taxon>
        <taxon>Filifactor</taxon>
    </lineage>
</organism>
<dbReference type="GO" id="GO:0016301">
    <property type="term" value="F:kinase activity"/>
    <property type="evidence" value="ECO:0007669"/>
    <property type="project" value="UniProtKB-KW"/>
</dbReference>
<dbReference type="SUPFAM" id="SSF111331">
    <property type="entry name" value="NAD kinase/diacylglycerol kinase-like"/>
    <property type="match status" value="1"/>
</dbReference>
<dbReference type="InterPro" id="IPR017438">
    <property type="entry name" value="ATP-NAD_kinase_N"/>
</dbReference>
<dbReference type="NCBIfam" id="TIGR00147">
    <property type="entry name" value="YegS/Rv2252/BmrU family lipid kinase"/>
    <property type="match status" value="1"/>
</dbReference>
<dbReference type="PROSITE" id="PS50146">
    <property type="entry name" value="DAGK"/>
    <property type="match status" value="1"/>
</dbReference>
<dbReference type="Proteomes" id="UP001595916">
    <property type="component" value="Unassembled WGS sequence"/>
</dbReference>
<dbReference type="Gene3D" id="3.40.50.10330">
    <property type="entry name" value="Probable inorganic polyphosphate/atp-NAD kinase, domain 1"/>
    <property type="match status" value="1"/>
</dbReference>
<evidence type="ECO:0000313" key="2">
    <source>
        <dbReference type="EMBL" id="MFC4804577.1"/>
    </source>
</evidence>
<dbReference type="PANTHER" id="PTHR30492:SF0">
    <property type="entry name" value="METHYLGLYOXAL SYNTHASE"/>
    <property type="match status" value="1"/>
</dbReference>
<dbReference type="InterPro" id="IPR016064">
    <property type="entry name" value="NAD/diacylglycerol_kinase_sf"/>
</dbReference>
<keyword evidence="2" id="KW-0808">Transferase</keyword>
<dbReference type="InterPro" id="IPR001206">
    <property type="entry name" value="Diacylglycerol_kinase_cat_dom"/>
</dbReference>
<dbReference type="Pfam" id="PF19279">
    <property type="entry name" value="YegS_C"/>
    <property type="match status" value="1"/>
</dbReference>
<comment type="caution">
    <text evidence="2">The sequence shown here is derived from an EMBL/GenBank/DDBJ whole genome shotgun (WGS) entry which is preliminary data.</text>
</comment>
<accession>A0ABV9QLJ1</accession>
<dbReference type="EMBL" id="JBHSHL010000020">
    <property type="protein sequence ID" value="MFC4804577.1"/>
    <property type="molecule type" value="Genomic_DNA"/>
</dbReference>
<evidence type="ECO:0000259" key="1">
    <source>
        <dbReference type="PROSITE" id="PS50146"/>
    </source>
</evidence>
<proteinExistence type="predicted"/>
<dbReference type="PANTHER" id="PTHR30492">
    <property type="entry name" value="METHYLGLYOXAL SYNTHASE"/>
    <property type="match status" value="1"/>
</dbReference>
<dbReference type="InterPro" id="IPR004363">
    <property type="entry name" value="Methylgl_synth"/>
</dbReference>
<reference evidence="3" key="1">
    <citation type="journal article" date="2019" name="Int. J. Syst. Evol. Microbiol.">
        <title>The Global Catalogue of Microorganisms (GCM) 10K type strain sequencing project: providing services to taxonomists for standard genome sequencing and annotation.</title>
        <authorList>
            <consortium name="The Broad Institute Genomics Platform"/>
            <consortium name="The Broad Institute Genome Sequencing Center for Infectious Disease"/>
            <person name="Wu L."/>
            <person name="Ma J."/>
        </authorList>
    </citation>
    <scope>NUCLEOTIDE SEQUENCE [LARGE SCALE GENOMIC DNA]</scope>
    <source>
        <strain evidence="3">CCUG 46385</strain>
    </source>
</reference>
<sequence>MKKAAFLYNPVSGDRFVPNHLDQMLEQFQSNGVDALAYRLPESGEIDTEFLNHEKIDYVIAAGGDGTIRLVAQTMIEHNINKPYIALGGGTCNNFTTNLDVDSNLIHAIPEIMGGSIQKVDVGCVNNKDYFLSSLAGGVFVQTSFATDAGLKETLGPLAYYIKPLSELKNVKSFPLTIETDKETITENVYLFLLLNGRSVGNFTNFLKQTDIQDGKMEMILIKEGSPVETANLFLKILKKEDITDSNQVVYLKSAYFKISSPEDMVLSIDGEEGPSLPVEVSVVSDVLSVIVP</sequence>
<dbReference type="InterPro" id="IPR045540">
    <property type="entry name" value="YegS/DAGK_C"/>
</dbReference>
<evidence type="ECO:0000313" key="3">
    <source>
        <dbReference type="Proteomes" id="UP001595916"/>
    </source>
</evidence>
<name>A0ABV9QLJ1_9FIRM</name>
<feature type="domain" description="DAGKc" evidence="1">
    <location>
        <begin position="1"/>
        <end position="129"/>
    </location>
</feature>
<dbReference type="Pfam" id="PF00781">
    <property type="entry name" value="DAGK_cat"/>
    <property type="match status" value="1"/>
</dbReference>
<protein>
    <submittedName>
        <fullName evidence="2">YegS/Rv2252/BmrU family lipid kinase</fullName>
    </submittedName>
</protein>
<keyword evidence="2" id="KW-0418">Kinase</keyword>
<dbReference type="RefSeq" id="WP_379788088.1">
    <property type="nucleotide sequence ID" value="NZ_JBHSHL010000020.1"/>
</dbReference>
<keyword evidence="3" id="KW-1185">Reference proteome</keyword>
<dbReference type="InterPro" id="IPR005218">
    <property type="entry name" value="Diacylglycerol/lipid_kinase"/>
</dbReference>
<dbReference type="Gene3D" id="2.60.200.40">
    <property type="match status" value="1"/>
</dbReference>
<gene>
    <name evidence="2" type="ORF">ACFO4R_05720</name>
</gene>